<feature type="region of interest" description="Disordered" evidence="2">
    <location>
        <begin position="66"/>
        <end position="100"/>
    </location>
</feature>
<dbReference type="Proteomes" id="UP000076874">
    <property type="component" value="Unassembled WGS sequence"/>
</dbReference>
<keyword evidence="1" id="KW-0560">Oxidoreductase</keyword>
<dbReference type="PANTHER" id="PTHR30096">
    <property type="entry name" value="4,5-DOPA DIOXYGENASE EXTRADIOL-LIKE PROTEIN"/>
    <property type="match status" value="1"/>
</dbReference>
<keyword evidence="4" id="KW-1185">Reference proteome</keyword>
<keyword evidence="3" id="KW-0223">Dioxygenase</keyword>
<proteinExistence type="predicted"/>
<feature type="compositionally biased region" description="Basic and acidic residues" evidence="2">
    <location>
        <begin position="81"/>
        <end position="100"/>
    </location>
</feature>
<protein>
    <submittedName>
        <fullName evidence="3">Aromatic ring-opening dioxygenase family protein</fullName>
    </submittedName>
</protein>
<evidence type="ECO:0000313" key="3">
    <source>
        <dbReference type="EMBL" id="OAA66908.1"/>
    </source>
</evidence>
<dbReference type="SUPFAM" id="SSF53213">
    <property type="entry name" value="LigB-like"/>
    <property type="match status" value="1"/>
</dbReference>
<evidence type="ECO:0000256" key="1">
    <source>
        <dbReference type="ARBA" id="ARBA00023002"/>
    </source>
</evidence>
<evidence type="ECO:0000313" key="4">
    <source>
        <dbReference type="Proteomes" id="UP000076874"/>
    </source>
</evidence>
<dbReference type="GO" id="GO:0051213">
    <property type="term" value="F:dioxygenase activity"/>
    <property type="evidence" value="ECO:0007669"/>
    <property type="project" value="UniProtKB-KW"/>
</dbReference>
<evidence type="ECO:0000256" key="2">
    <source>
        <dbReference type="SAM" id="MobiDB-lite"/>
    </source>
</evidence>
<accession>A0A167Z029</accession>
<comment type="caution">
    <text evidence="3">The sequence shown here is derived from an EMBL/GenBank/DDBJ whole genome shotgun (WGS) entry which is preliminary data.</text>
</comment>
<dbReference type="OrthoDB" id="7396853at2759"/>
<dbReference type="STRING" id="1081102.A0A167Z029"/>
<gene>
    <name evidence="3" type="ORF">SPI_01484</name>
</gene>
<dbReference type="PANTHER" id="PTHR30096:SF1">
    <property type="entry name" value="AROMATIC RING-OPENING DIOXYGENASE FAMILY PROTEIN (AFU_ORTHOLOGUE AFUA_7G00640)"/>
    <property type="match status" value="1"/>
</dbReference>
<organism evidence="3 4">
    <name type="scientific">Niveomyces insectorum RCEF 264</name>
    <dbReference type="NCBI Taxonomy" id="1081102"/>
    <lineage>
        <taxon>Eukaryota</taxon>
        <taxon>Fungi</taxon>
        <taxon>Dikarya</taxon>
        <taxon>Ascomycota</taxon>
        <taxon>Pezizomycotina</taxon>
        <taxon>Sordariomycetes</taxon>
        <taxon>Hypocreomycetidae</taxon>
        <taxon>Hypocreales</taxon>
        <taxon>Cordycipitaceae</taxon>
        <taxon>Niveomyces</taxon>
    </lineage>
</organism>
<dbReference type="AlphaFoldDB" id="A0A167Z029"/>
<dbReference type="Gene3D" id="3.40.830.10">
    <property type="entry name" value="LigB-like"/>
    <property type="match status" value="1"/>
</dbReference>
<dbReference type="EMBL" id="AZHD01000002">
    <property type="protein sequence ID" value="OAA66908.1"/>
    <property type="molecule type" value="Genomic_DNA"/>
</dbReference>
<name>A0A167Z029_9HYPO</name>
<reference evidence="3 4" key="1">
    <citation type="journal article" date="2016" name="Genome Biol. Evol.">
        <title>Divergent and convergent evolution of fungal pathogenicity.</title>
        <authorList>
            <person name="Shang Y."/>
            <person name="Xiao G."/>
            <person name="Zheng P."/>
            <person name="Cen K."/>
            <person name="Zhan S."/>
            <person name="Wang C."/>
        </authorList>
    </citation>
    <scope>NUCLEOTIDE SEQUENCE [LARGE SCALE GENOMIC DNA]</scope>
    <source>
        <strain evidence="3 4">RCEF 264</strain>
    </source>
</reference>
<sequence length="252" mass="28196">MRKIARDEHALGRLFSAYRPTTTAISRDGTRGWIGLASEEERTRFVADVQGAELYSEVWRALALPSTPEQGAGTSSHSRSSRRELSDKRLPGNEHVQAEKQMERRARRAIGGDPRVSAGITGALYTLRTIGPLIRDRIKGAHWAASDDAVEVAINPAPAKSPVAYVYPRKYKDYTLNPDVKTDELCVEMLRGTGLKARADPTFDWIHDTYLILIRMFLDGCPPTTIVSMNPRFDPHYHMRVGLALQPLREEG</sequence>